<accession>A0A9R1D5S9</accession>
<name>A0A9R1D5S9_9EURY</name>
<evidence type="ECO:0000256" key="6">
    <source>
        <dbReference type="SAM" id="Phobius"/>
    </source>
</evidence>
<keyword evidence="3 6" id="KW-0812">Transmembrane</keyword>
<comment type="caution">
    <text evidence="7">The sequence shown here is derived from an EMBL/GenBank/DDBJ whole genome shotgun (WGS) entry which is preliminary data.</text>
</comment>
<reference evidence="7" key="1">
    <citation type="journal article" date="2023" name="Front. Microbiol.">
        <title>Genomic-based phylogenetic and metabolic analyses of the genus Natronomonas, and description of Natronomonas aquatica sp. nov.</title>
        <authorList>
            <person name="Garcia-Roldan A."/>
            <person name="Duran-Viseras A."/>
            <person name="de la Haba R.R."/>
            <person name="Corral P."/>
            <person name="Sanchez-Porro C."/>
            <person name="Ventosa A."/>
        </authorList>
    </citation>
    <scope>NUCLEOTIDE SEQUENCE</scope>
    <source>
        <strain evidence="7">F2-12</strain>
    </source>
</reference>
<evidence type="ECO:0000256" key="5">
    <source>
        <dbReference type="ARBA" id="ARBA00023136"/>
    </source>
</evidence>
<keyword evidence="4 6" id="KW-1133">Transmembrane helix</keyword>
<evidence type="ECO:0000313" key="8">
    <source>
        <dbReference type="Proteomes" id="UP001139494"/>
    </source>
</evidence>
<keyword evidence="5 6" id="KW-0472">Membrane</keyword>
<dbReference type="AlphaFoldDB" id="A0A9R1D5S9"/>
<gene>
    <name evidence="7" type="ORF">KM295_03935</name>
</gene>
<dbReference type="RefSeq" id="WP_256028590.1">
    <property type="nucleotide sequence ID" value="NZ_JAHLKM010000003.1"/>
</dbReference>
<evidence type="ECO:0000256" key="3">
    <source>
        <dbReference type="ARBA" id="ARBA00022692"/>
    </source>
</evidence>
<organism evidence="7 8">
    <name type="scientific">Natronomonas aquatica</name>
    <dbReference type="NCBI Taxonomy" id="2841590"/>
    <lineage>
        <taxon>Archaea</taxon>
        <taxon>Methanobacteriati</taxon>
        <taxon>Methanobacteriota</taxon>
        <taxon>Stenosarchaea group</taxon>
        <taxon>Halobacteria</taxon>
        <taxon>Halobacteriales</taxon>
        <taxon>Natronomonadaceae</taxon>
        <taxon>Natronomonas</taxon>
    </lineage>
</organism>
<feature type="transmembrane region" description="Helical" evidence="6">
    <location>
        <begin position="56"/>
        <end position="78"/>
    </location>
</feature>
<evidence type="ECO:0000256" key="4">
    <source>
        <dbReference type="ARBA" id="ARBA00022989"/>
    </source>
</evidence>
<keyword evidence="2" id="KW-1003">Cell membrane</keyword>
<evidence type="ECO:0000313" key="7">
    <source>
        <dbReference type="EMBL" id="MCQ4332653.1"/>
    </source>
</evidence>
<dbReference type="EMBL" id="JAHLKM010000003">
    <property type="protein sequence ID" value="MCQ4332653.1"/>
    <property type="molecule type" value="Genomic_DNA"/>
</dbReference>
<dbReference type="Proteomes" id="UP001139494">
    <property type="component" value="Unassembled WGS sequence"/>
</dbReference>
<dbReference type="GO" id="GO:0005886">
    <property type="term" value="C:plasma membrane"/>
    <property type="evidence" value="ECO:0007669"/>
    <property type="project" value="UniProtKB-SubCell"/>
</dbReference>
<comment type="subcellular location">
    <subcellularLocation>
        <location evidence="1">Cell membrane</location>
        <topology evidence="1">Multi-pass membrane protein</topology>
    </subcellularLocation>
</comment>
<dbReference type="InterPro" id="IPR051311">
    <property type="entry name" value="DedA_domain"/>
</dbReference>
<dbReference type="PANTHER" id="PTHR42709">
    <property type="entry name" value="ALKALINE PHOSPHATASE LIKE PROTEIN"/>
    <property type="match status" value="1"/>
</dbReference>
<proteinExistence type="predicted"/>
<evidence type="ECO:0000256" key="2">
    <source>
        <dbReference type="ARBA" id="ARBA00022475"/>
    </source>
</evidence>
<protein>
    <submittedName>
        <fullName evidence="7">VTT domain-containing protein</fullName>
    </submittedName>
</protein>
<dbReference type="PANTHER" id="PTHR42709:SF6">
    <property type="entry name" value="UNDECAPRENYL PHOSPHATE TRANSPORTER A"/>
    <property type="match status" value="1"/>
</dbReference>
<sequence length="168" mass="16916">MYGAAIDVGVGLTTQYGLLALLIVFALEGALVGKLIPTRTLFVATVLALGSDTVGIVSVVLVAVAGATLGQIALFVSVRRTELTLESLPGSSRADAPGRADLWFDRWGVPAVAFSNALPVTRGSLTVPAAITGTDTLRFSASSVVGTSVYSVGLVGIAVGIDAAVGLS</sequence>
<evidence type="ECO:0000256" key="1">
    <source>
        <dbReference type="ARBA" id="ARBA00004651"/>
    </source>
</evidence>
<feature type="transmembrane region" description="Helical" evidence="6">
    <location>
        <begin position="16"/>
        <end position="36"/>
    </location>
</feature>
<keyword evidence="8" id="KW-1185">Reference proteome</keyword>